<feature type="region of interest" description="Disordered" evidence="4">
    <location>
        <begin position="1"/>
        <end position="21"/>
    </location>
</feature>
<sequence length="986" mass="111610">MSYPHLSLNDSQPSAGCLTSDRTEDTAAMKNVAEQLENRLSIYDLMKMQEIFMSPGLNGRVVMTREEFTEQICAVIRPSTKEEFGEMFDKIDVTRDGIIDWDKVTSFMLLDLNEKDERTRSSVIPQWKNLRLLSPIHKDIIQNVTFLKGSNCYLTVSRNGLLGVWGENLKLQRTLQITTEAVKLKDLWVTTLVSLANVNKIAIAFTSKEICFYDLNSKQGLSCQYRLHGLRGTVICMDYWYNPHDGNEAILTLGDVSGQVQAISFTTALISLFERPASSPEGEEATVTISWQELVSGYHKCCYTLKHKLHYKDWIKQVAYSSSFDAFISSTTSNVNTLVLAWREKLKPRLKTTSFDIARGINAFDFHSRLNLIATAGINHRVCLWNPYVTSKPAGVLQGHSASVIAVQFITERKQLFSFSKDKVLRLWDIQHQLCIQRIAGSFPKSLDFQSTLYFNEAHGRLFISFNNQLMLLEMKQETGRKVTSHGKAVTCVLYNSVFKQVISSDAGSTVTFWLIDTGQKIKQFTGCHGNAEISTMTLDATETRLLTGSTDGTVKIWDLNGHCHHKLNVGRDRAVDISQIMVLKRTILVTGWDRIITVFRLSNLTQFFVLPAEWKGGIQHQDDILCAAFLPPHTLVTGSCGGEIVVWNNSTENAYLKIYLDPPKSLKSKSDTLLLQQQLSSARRTSSRRHTMSVADFYDTDTECNNAITKLLFLEARKNISVTGGANLVSCGGAGYVRFWNTLKSQLMAEFEAHSRAGSIIMTIDKMSQYLITGDLAGWVKIWNIQEEHWRIENAPSHPKGEQNQDENVDQREEKDDVLKKKEAPVLGGEPSPKPPEQAILGMEDKEESVNMISPWENTILGKKYKESKIQKGKKHKFFNGKTMQNSTGTFRSLNIGALEAVVEMNKPDFVLNPDKYFGEMTEEKCPENLKLPTLSETLKAIFDEKSLFPKEILDREQKTRQLCEQMCNEGKMKRNKKQAKMKEK</sequence>
<dbReference type="PROSITE" id="PS50222">
    <property type="entry name" value="EF_HAND_2"/>
    <property type="match status" value="1"/>
</dbReference>
<proteinExistence type="predicted"/>
<dbReference type="Proteomes" id="UP000694380">
    <property type="component" value="Unplaced"/>
</dbReference>
<evidence type="ECO:0000313" key="7">
    <source>
        <dbReference type="Proteomes" id="UP000694380"/>
    </source>
</evidence>
<dbReference type="PANTHER" id="PTHR44324:SF1">
    <property type="entry name" value="WD REPEAT-CONTAINING PROTEIN 49"/>
    <property type="match status" value="1"/>
</dbReference>
<feature type="repeat" description="WD" evidence="3">
    <location>
        <begin position="397"/>
        <end position="438"/>
    </location>
</feature>
<accession>A0A8C3HST4</accession>
<feature type="repeat" description="WD" evidence="3">
    <location>
        <begin position="483"/>
        <end position="524"/>
    </location>
</feature>
<gene>
    <name evidence="6" type="primary">WDR49</name>
</gene>
<dbReference type="GO" id="GO:0005509">
    <property type="term" value="F:calcium ion binding"/>
    <property type="evidence" value="ECO:0007669"/>
    <property type="project" value="InterPro"/>
</dbReference>
<evidence type="ECO:0000256" key="2">
    <source>
        <dbReference type="ARBA" id="ARBA00022737"/>
    </source>
</evidence>
<dbReference type="GeneTree" id="ENSGT00940000160751"/>
<protein>
    <submittedName>
        <fullName evidence="6">WD repeat domain 49</fullName>
    </submittedName>
</protein>
<dbReference type="PROSITE" id="PS50294">
    <property type="entry name" value="WD_REPEATS_REGION"/>
    <property type="match status" value="1"/>
</dbReference>
<keyword evidence="7" id="KW-1185">Reference proteome</keyword>
<dbReference type="Gene3D" id="1.10.238.10">
    <property type="entry name" value="EF-hand"/>
    <property type="match status" value="1"/>
</dbReference>
<feature type="compositionally biased region" description="Basic and acidic residues" evidence="4">
    <location>
        <begin position="800"/>
        <end position="825"/>
    </location>
</feature>
<dbReference type="InterPro" id="IPR019775">
    <property type="entry name" value="WD40_repeat_CS"/>
</dbReference>
<dbReference type="InterPro" id="IPR015943">
    <property type="entry name" value="WD40/YVTN_repeat-like_dom_sf"/>
</dbReference>
<dbReference type="SUPFAM" id="SSF50978">
    <property type="entry name" value="WD40 repeat-like"/>
    <property type="match status" value="3"/>
</dbReference>
<feature type="domain" description="EF-hand" evidence="5">
    <location>
        <begin position="79"/>
        <end position="114"/>
    </location>
</feature>
<evidence type="ECO:0000313" key="6">
    <source>
        <dbReference type="Ensembl" id="ENSCPBP00000022578.1"/>
    </source>
</evidence>
<evidence type="ECO:0000259" key="5">
    <source>
        <dbReference type="PROSITE" id="PS50222"/>
    </source>
</evidence>
<dbReference type="InterPro" id="IPR051242">
    <property type="entry name" value="WD-EF-hand_domain"/>
</dbReference>
<dbReference type="PROSITE" id="PS50082">
    <property type="entry name" value="WD_REPEATS_2"/>
    <property type="match status" value="3"/>
</dbReference>
<feature type="repeat" description="WD" evidence="3">
    <location>
        <begin position="534"/>
        <end position="561"/>
    </location>
</feature>
<dbReference type="SMART" id="SM00320">
    <property type="entry name" value="WD40"/>
    <property type="match status" value="8"/>
</dbReference>
<evidence type="ECO:0000256" key="3">
    <source>
        <dbReference type="PROSITE-ProRule" id="PRU00221"/>
    </source>
</evidence>
<organism evidence="6 7">
    <name type="scientific">Chrysemys picta bellii</name>
    <name type="common">Western painted turtle</name>
    <name type="synonym">Emys bellii</name>
    <dbReference type="NCBI Taxonomy" id="8478"/>
    <lineage>
        <taxon>Eukaryota</taxon>
        <taxon>Metazoa</taxon>
        <taxon>Chordata</taxon>
        <taxon>Craniata</taxon>
        <taxon>Vertebrata</taxon>
        <taxon>Euteleostomi</taxon>
        <taxon>Archelosauria</taxon>
        <taxon>Testudinata</taxon>
        <taxon>Testudines</taxon>
        <taxon>Cryptodira</taxon>
        <taxon>Durocryptodira</taxon>
        <taxon>Testudinoidea</taxon>
        <taxon>Emydidae</taxon>
        <taxon>Chrysemys</taxon>
    </lineage>
</organism>
<dbReference type="InterPro" id="IPR020472">
    <property type="entry name" value="WD40_PAC1"/>
</dbReference>
<feature type="region of interest" description="Disordered" evidence="4">
    <location>
        <begin position="794"/>
        <end position="839"/>
    </location>
</feature>
<dbReference type="AlphaFoldDB" id="A0A8C3HST4"/>
<dbReference type="InterPro" id="IPR002048">
    <property type="entry name" value="EF_hand_dom"/>
</dbReference>
<name>A0A8C3HST4_CHRPI</name>
<dbReference type="Gene3D" id="2.130.10.10">
    <property type="entry name" value="YVTN repeat-like/Quinoprotein amine dehydrogenase"/>
    <property type="match status" value="3"/>
</dbReference>
<dbReference type="PRINTS" id="PR00320">
    <property type="entry name" value="GPROTEINBRPT"/>
</dbReference>
<dbReference type="InterPro" id="IPR036322">
    <property type="entry name" value="WD40_repeat_dom_sf"/>
</dbReference>
<evidence type="ECO:0000256" key="1">
    <source>
        <dbReference type="ARBA" id="ARBA00022574"/>
    </source>
</evidence>
<dbReference type="Ensembl" id="ENSCPBT00000026588.1">
    <property type="protein sequence ID" value="ENSCPBP00000022578.1"/>
    <property type="gene ID" value="ENSCPBG00000016123.1"/>
</dbReference>
<dbReference type="InterPro" id="IPR001680">
    <property type="entry name" value="WD40_rpt"/>
</dbReference>
<dbReference type="Pfam" id="PF00400">
    <property type="entry name" value="WD40"/>
    <property type="match status" value="3"/>
</dbReference>
<reference evidence="6" key="2">
    <citation type="submission" date="2025-09" db="UniProtKB">
        <authorList>
            <consortium name="Ensembl"/>
        </authorList>
    </citation>
    <scope>IDENTIFICATION</scope>
</reference>
<dbReference type="PANTHER" id="PTHR44324">
    <property type="entry name" value="WD40 REPEAT DOMAIN 95"/>
    <property type="match status" value="1"/>
</dbReference>
<evidence type="ECO:0000256" key="4">
    <source>
        <dbReference type="SAM" id="MobiDB-lite"/>
    </source>
</evidence>
<dbReference type="SUPFAM" id="SSF47473">
    <property type="entry name" value="EF-hand"/>
    <property type="match status" value="1"/>
</dbReference>
<keyword evidence="1 3" id="KW-0853">WD repeat</keyword>
<dbReference type="PROSITE" id="PS00678">
    <property type="entry name" value="WD_REPEATS_1"/>
    <property type="match status" value="1"/>
</dbReference>
<reference evidence="6" key="1">
    <citation type="submission" date="2025-08" db="UniProtKB">
        <authorList>
            <consortium name="Ensembl"/>
        </authorList>
    </citation>
    <scope>IDENTIFICATION</scope>
</reference>
<dbReference type="InterPro" id="IPR011992">
    <property type="entry name" value="EF-hand-dom_pair"/>
</dbReference>
<keyword evidence="2" id="KW-0677">Repeat</keyword>